<evidence type="ECO:0000256" key="1">
    <source>
        <dbReference type="SAM" id="MobiDB-lite"/>
    </source>
</evidence>
<evidence type="ECO:0000256" key="2">
    <source>
        <dbReference type="SAM" id="Phobius"/>
    </source>
</evidence>
<feature type="transmembrane region" description="Helical" evidence="2">
    <location>
        <begin position="56"/>
        <end position="78"/>
    </location>
</feature>
<keyword evidence="2" id="KW-0472">Membrane</keyword>
<evidence type="ECO:0000313" key="4">
    <source>
        <dbReference type="EMBL" id="MFD1834958.1"/>
    </source>
</evidence>
<feature type="region of interest" description="Disordered" evidence="1">
    <location>
        <begin position="1"/>
        <end position="23"/>
    </location>
</feature>
<reference evidence="5" key="1">
    <citation type="journal article" date="2019" name="Int. J. Syst. Evol. Microbiol.">
        <title>The Global Catalogue of Microorganisms (GCM) 10K type strain sequencing project: providing services to taxonomists for standard genome sequencing and annotation.</title>
        <authorList>
            <consortium name="The Broad Institute Genomics Platform"/>
            <consortium name="The Broad Institute Genome Sequencing Center for Infectious Disease"/>
            <person name="Wu L."/>
            <person name="Ma J."/>
        </authorList>
    </citation>
    <scope>NUCLEOTIDE SEQUENCE [LARGE SCALE GENOMIC DNA]</scope>
    <source>
        <strain evidence="5">JCM 11650</strain>
    </source>
</reference>
<protein>
    <submittedName>
        <fullName evidence="4">DUF58 domain-containing protein</fullName>
    </submittedName>
</protein>
<gene>
    <name evidence="4" type="ORF">ACFSDA_07690</name>
</gene>
<keyword evidence="5" id="KW-1185">Reference proteome</keyword>
<feature type="domain" description="DUF58" evidence="3">
    <location>
        <begin position="216"/>
        <end position="284"/>
    </location>
</feature>
<proteinExistence type="predicted"/>
<organism evidence="4 5">
    <name type="scientific">Brachybacterium rhamnosum</name>
    <dbReference type="NCBI Taxonomy" id="173361"/>
    <lineage>
        <taxon>Bacteria</taxon>
        <taxon>Bacillati</taxon>
        <taxon>Actinomycetota</taxon>
        <taxon>Actinomycetes</taxon>
        <taxon>Micrococcales</taxon>
        <taxon>Dermabacteraceae</taxon>
        <taxon>Brachybacterium</taxon>
    </lineage>
</organism>
<sequence>MTTPSPPAGRRRRGTERTPAPGRRLRPTARGIVVALAAVLLWVIGDLTELTPARSLAAGLLLCLLAGIVCILLCGIGLRARRSLIDDAVPLGSSARVQVRLADGALFPALPLGRGVLREHLPEALGGRGDLPLARRMPHTLAVPRRGAHALGPFSIVVEDVLGMFRLTVTAEDGARIAGLPRVETVEPLALAAAGISREGAGRAVTGGIGEIGAMARVYEPGDDIRRVHWRASARTGRLMTREEEPAGGHSAVLVLDTSRREGIAEPQRAALEDRLVSHAASVLEALGAHGWEVRVLDASGDEITRTERRMATLGASPLGLEADAGARRAALLALADVGFDDDPASFAAGRDHAAGHTALAIALGADDGDPFSGLDLDRFAGRAAHRTALALRCAGDGGSGDAPAVSRLGAWTLVRGTSAEPVGELLAAAADDGGPR</sequence>
<keyword evidence="2" id="KW-0812">Transmembrane</keyword>
<dbReference type="Proteomes" id="UP001597280">
    <property type="component" value="Unassembled WGS sequence"/>
</dbReference>
<dbReference type="PANTHER" id="PTHR34351:SF1">
    <property type="entry name" value="SLR1927 PROTEIN"/>
    <property type="match status" value="1"/>
</dbReference>
<dbReference type="RefSeq" id="WP_343904178.1">
    <property type="nucleotide sequence ID" value="NZ_BAAAIS010000002.1"/>
</dbReference>
<dbReference type="PANTHER" id="PTHR34351">
    <property type="entry name" value="SLR1927 PROTEIN-RELATED"/>
    <property type="match status" value="1"/>
</dbReference>
<keyword evidence="2" id="KW-1133">Transmembrane helix</keyword>
<evidence type="ECO:0000259" key="3">
    <source>
        <dbReference type="Pfam" id="PF01882"/>
    </source>
</evidence>
<dbReference type="Pfam" id="PF01882">
    <property type="entry name" value="DUF58"/>
    <property type="match status" value="1"/>
</dbReference>
<evidence type="ECO:0000313" key="5">
    <source>
        <dbReference type="Proteomes" id="UP001597280"/>
    </source>
</evidence>
<accession>A0ABW4PVW8</accession>
<feature type="transmembrane region" description="Helical" evidence="2">
    <location>
        <begin position="27"/>
        <end position="44"/>
    </location>
</feature>
<dbReference type="InterPro" id="IPR002881">
    <property type="entry name" value="DUF58"/>
</dbReference>
<comment type="caution">
    <text evidence="4">The sequence shown here is derived from an EMBL/GenBank/DDBJ whole genome shotgun (WGS) entry which is preliminary data.</text>
</comment>
<dbReference type="EMBL" id="JBHUFL010000002">
    <property type="protein sequence ID" value="MFD1834958.1"/>
    <property type="molecule type" value="Genomic_DNA"/>
</dbReference>
<name>A0ABW4PVW8_9MICO</name>